<name>A0A2N3KJQ1_9PROT</name>
<dbReference type="OrthoDB" id="7364522at2"/>
<protein>
    <submittedName>
        <fullName evidence="1">Uncharacterized protein</fullName>
    </submittedName>
</protein>
<reference evidence="1 2" key="1">
    <citation type="submission" date="2017-09" db="EMBL/GenBank/DDBJ databases">
        <title>Biodiversity and function of Thalassospira species in the particle-attached aromatic-hydrocarbon-degrading consortia from the surface seawater of the South China Sea.</title>
        <authorList>
            <person name="Dong C."/>
            <person name="Liu R."/>
            <person name="Shao Z."/>
        </authorList>
    </citation>
    <scope>NUCLEOTIDE SEQUENCE [LARGE SCALE GENOMIC DNA]</scope>
    <source>
        <strain evidence="1 2">CSC1P2</strain>
    </source>
</reference>
<sequence length="118" mass="12185">MATLAGLQALNVNGAAFAVAETGSYNLGGKTRENIAGGGKGSVGFSEKGRVAFIEVEVFLNEGQSASDLDVRGGEIKLECVDRTVILSPGTFVGDLNVDASKNSLTARYEGNSAREIS</sequence>
<gene>
    <name evidence="1" type="ORF">COO20_20235</name>
</gene>
<evidence type="ECO:0000313" key="1">
    <source>
        <dbReference type="EMBL" id="PKR50768.1"/>
    </source>
</evidence>
<comment type="caution">
    <text evidence="1">The sequence shown here is derived from an EMBL/GenBank/DDBJ whole genome shotgun (WGS) entry which is preliminary data.</text>
</comment>
<dbReference type="EMBL" id="NWTK01000015">
    <property type="protein sequence ID" value="PKR50768.1"/>
    <property type="molecule type" value="Genomic_DNA"/>
</dbReference>
<proteinExistence type="predicted"/>
<dbReference type="InterPro" id="IPR019596">
    <property type="entry name" value="Phage_Mu_GpM_tail_tub"/>
</dbReference>
<dbReference type="RefSeq" id="WP_101269881.1">
    <property type="nucleotide sequence ID" value="NZ_NWTK01000015.1"/>
</dbReference>
<evidence type="ECO:0000313" key="2">
    <source>
        <dbReference type="Proteomes" id="UP000233597"/>
    </source>
</evidence>
<dbReference type="Proteomes" id="UP000233597">
    <property type="component" value="Unassembled WGS sequence"/>
</dbReference>
<dbReference type="AlphaFoldDB" id="A0A2N3KJQ1"/>
<dbReference type="Pfam" id="PF10618">
    <property type="entry name" value="Tail_tube"/>
    <property type="match status" value="1"/>
</dbReference>
<accession>A0A2N3KJQ1</accession>
<organism evidence="1 2">
    <name type="scientific">Thalassospira marina</name>
    <dbReference type="NCBI Taxonomy" id="2048283"/>
    <lineage>
        <taxon>Bacteria</taxon>
        <taxon>Pseudomonadati</taxon>
        <taxon>Pseudomonadota</taxon>
        <taxon>Alphaproteobacteria</taxon>
        <taxon>Rhodospirillales</taxon>
        <taxon>Thalassospiraceae</taxon>
        <taxon>Thalassospira</taxon>
    </lineage>
</organism>